<accession>A0ACB9SL00</accession>
<evidence type="ECO:0000313" key="1">
    <source>
        <dbReference type="EMBL" id="KAI4455271.1"/>
    </source>
</evidence>
<gene>
    <name evidence="1" type="ORF">MML48_9g00012177</name>
</gene>
<name>A0ACB9SL00_HOLOL</name>
<sequence length="456" mass="50389">MSCNCPVTQPGPTLASTCGGAPFMLFMGLLEVFLRSQCDLEDPCGRLEQSPLFPEYDFIVVGGGSAGAVVASRLSEIPEWRVLLVEAGLDEPTGTQVPSMFLNFLGSDIDWGYQTEAEQEACLNENEQRCYWPRGKVLGGTSVLNGMMYIRGSRKDYDDWAKMGNEGWSYNEVLPYFLKSEDNKQIDTVDRGYHSVGGLLTVSQFPYHPPLSRAIIKGGEELGAVNSPQILMLSGIGPSEHLKEINVPLVHNLPGVGQNLHNHVAFFVNFNINDTNSAPLNWATAMEYLLFRDGLMSGTGANYPRIVLHPKSRGFIKLKDNNPSSHPMIYARYYTHPDDVKIIVEGIKFAIKLSETKALRRYGFQLDKTPVDGCETLQFGSDTYWECAAKRQTGPENHQAGSCKMGPQNDNMAVVNSFLQVYGIDRLRVIDASVMLKSSGNTNAPTIMIAEGSEYD</sequence>
<protein>
    <submittedName>
        <fullName evidence="1">Glucose-methanol-choline gmc oxidoreductase</fullName>
    </submittedName>
</protein>
<reference evidence="1" key="1">
    <citation type="submission" date="2022-04" db="EMBL/GenBank/DDBJ databases">
        <title>Chromosome-scale genome assembly of Holotrichia oblita Faldermann.</title>
        <authorList>
            <person name="Rongchong L."/>
        </authorList>
    </citation>
    <scope>NUCLEOTIDE SEQUENCE</scope>
    <source>
        <strain evidence="1">81SQS9</strain>
    </source>
</reference>
<proteinExistence type="predicted"/>
<keyword evidence="2" id="KW-1185">Reference proteome</keyword>
<comment type="caution">
    <text evidence="1">The sequence shown here is derived from an EMBL/GenBank/DDBJ whole genome shotgun (WGS) entry which is preliminary data.</text>
</comment>
<evidence type="ECO:0000313" key="2">
    <source>
        <dbReference type="Proteomes" id="UP001056778"/>
    </source>
</evidence>
<dbReference type="Proteomes" id="UP001056778">
    <property type="component" value="Chromosome 9"/>
</dbReference>
<organism evidence="1 2">
    <name type="scientific">Holotrichia oblita</name>
    <name type="common">Chafer beetle</name>
    <dbReference type="NCBI Taxonomy" id="644536"/>
    <lineage>
        <taxon>Eukaryota</taxon>
        <taxon>Metazoa</taxon>
        <taxon>Ecdysozoa</taxon>
        <taxon>Arthropoda</taxon>
        <taxon>Hexapoda</taxon>
        <taxon>Insecta</taxon>
        <taxon>Pterygota</taxon>
        <taxon>Neoptera</taxon>
        <taxon>Endopterygota</taxon>
        <taxon>Coleoptera</taxon>
        <taxon>Polyphaga</taxon>
        <taxon>Scarabaeiformia</taxon>
        <taxon>Scarabaeidae</taxon>
        <taxon>Melolonthinae</taxon>
        <taxon>Holotrichia</taxon>
    </lineage>
</organism>
<dbReference type="EMBL" id="CM043023">
    <property type="protein sequence ID" value="KAI4455271.1"/>
    <property type="molecule type" value="Genomic_DNA"/>
</dbReference>